<comment type="similarity">
    <text evidence="2">Belongs to the OXR1 family.</text>
</comment>
<gene>
    <name evidence="8" type="ORF">CVLEPA_LOCUS16625</name>
</gene>
<feature type="domain" description="LysM" evidence="6">
    <location>
        <begin position="23"/>
        <end position="66"/>
    </location>
</feature>
<evidence type="ECO:0000256" key="5">
    <source>
        <dbReference type="SAM" id="MobiDB-lite"/>
    </source>
</evidence>
<evidence type="ECO:0000313" key="9">
    <source>
        <dbReference type="Proteomes" id="UP001642483"/>
    </source>
</evidence>
<name>A0ABP0G332_CLALP</name>
<dbReference type="SMART" id="SM00584">
    <property type="entry name" value="TLDc"/>
    <property type="match status" value="1"/>
</dbReference>
<organism evidence="8 9">
    <name type="scientific">Clavelina lepadiformis</name>
    <name type="common">Light-bulb sea squirt</name>
    <name type="synonym">Ascidia lepadiformis</name>
    <dbReference type="NCBI Taxonomy" id="159417"/>
    <lineage>
        <taxon>Eukaryota</taxon>
        <taxon>Metazoa</taxon>
        <taxon>Chordata</taxon>
        <taxon>Tunicata</taxon>
        <taxon>Ascidiacea</taxon>
        <taxon>Aplousobranchia</taxon>
        <taxon>Clavelinidae</taxon>
        <taxon>Clavelina</taxon>
    </lineage>
</organism>
<dbReference type="Pfam" id="PF07534">
    <property type="entry name" value="TLD"/>
    <property type="match status" value="1"/>
</dbReference>
<evidence type="ECO:0000259" key="7">
    <source>
        <dbReference type="PROSITE" id="PS51886"/>
    </source>
</evidence>
<proteinExistence type="inferred from homology"/>
<evidence type="ECO:0000256" key="4">
    <source>
        <dbReference type="ARBA" id="ARBA00040604"/>
    </source>
</evidence>
<comment type="caution">
    <text evidence="8">The sequence shown here is derived from an EMBL/GenBank/DDBJ whole genome shotgun (WGS) entry which is preliminary data.</text>
</comment>
<keyword evidence="3" id="KW-0496">Mitochondrion</keyword>
<dbReference type="PROSITE" id="PS51782">
    <property type="entry name" value="LYSM"/>
    <property type="match status" value="1"/>
</dbReference>
<dbReference type="PROSITE" id="PS51886">
    <property type="entry name" value="TLDC"/>
    <property type="match status" value="1"/>
</dbReference>
<dbReference type="EMBL" id="CAWYQH010000100">
    <property type="protein sequence ID" value="CAK8685497.1"/>
    <property type="molecule type" value="Genomic_DNA"/>
</dbReference>
<keyword evidence="9" id="KW-1185">Reference proteome</keyword>
<dbReference type="PANTHER" id="PTHR23354">
    <property type="entry name" value="NUCLEOLAR PROTEIN 7/ESTROGEN RECEPTOR COACTIVATOR-RELATED"/>
    <property type="match status" value="1"/>
</dbReference>
<dbReference type="InterPro" id="IPR018392">
    <property type="entry name" value="LysM"/>
</dbReference>
<dbReference type="Pfam" id="PF01476">
    <property type="entry name" value="LysM"/>
    <property type="match status" value="1"/>
</dbReference>
<dbReference type="InterPro" id="IPR006571">
    <property type="entry name" value="TLDc_dom"/>
</dbReference>
<feature type="region of interest" description="Disordered" evidence="5">
    <location>
        <begin position="422"/>
        <end position="450"/>
    </location>
</feature>
<evidence type="ECO:0000256" key="1">
    <source>
        <dbReference type="ARBA" id="ARBA00004173"/>
    </source>
</evidence>
<evidence type="ECO:0000259" key="6">
    <source>
        <dbReference type="PROSITE" id="PS51782"/>
    </source>
</evidence>
<feature type="domain" description="TLDc" evidence="7">
    <location>
        <begin position="501"/>
        <end position="664"/>
    </location>
</feature>
<evidence type="ECO:0000256" key="3">
    <source>
        <dbReference type="ARBA" id="ARBA00023128"/>
    </source>
</evidence>
<evidence type="ECO:0000313" key="8">
    <source>
        <dbReference type="EMBL" id="CAK8685497.1"/>
    </source>
</evidence>
<sequence length="666" mass="74457">MLSSKNMKNESATPSSITPQELVQYHVKPEDTLRSIAVVYNTTTSNLMKLNKLSSTYIFPDQVLEVPGLATLEQQLPASCHPSLSSNFAGDYSFLAPLSVTSSAPVTPRKSVDMSVDDSMILSQTTPSCQNLLTSQGDTTKGESNDMKAEEILNNPNKSKGCEEKFLKMDVQYITPAKVLVRGVLLITPTSIMFDPDPKDALCTSLGCEEFGIMYSLSSVTSISLFTNRKDCFSDSCGEVSSDQVLHDVKEEGDLQVETDHKERNNVKCSYVEVFDGKRCSGTDHSSESIAETSEDEKLKFEFPLLHSIVKTVEEMLPGGDDDTVAVYGDSTLQIDFIYLRVCSNMPMMKTYAISKDVDKEKITHVDSESESISNESWFQLHRRRSEQLLAFFTHWDPDPYAVDFAEQNGFIVFDVLHQGKQSGHPDKVCSRDGSPIEAEHKSRSRSSTDTSLEFMEGFLSSSFEKEWEIVSMEEARRRSTICAVDITNEILLPELNSNSHLLKAEMILELSKHLPARTEGCSWRLLYSTYEHGISLRTLYRNLNKRNEDGPVIMVIQDNENYLFGVFCSVRPHISDHFYGNGETFLFTLNPAVRFFDWSGENSFYMKGDVDALTFGGGEGSSGLWLDGDLCHGSSHSCLTFNNVVLSSSEDFFIQGVEVWDISNS</sequence>
<accession>A0ABP0G332</accession>
<dbReference type="SMART" id="SM00257">
    <property type="entry name" value="LysM"/>
    <property type="match status" value="1"/>
</dbReference>
<reference evidence="8 9" key="1">
    <citation type="submission" date="2024-02" db="EMBL/GenBank/DDBJ databases">
        <authorList>
            <person name="Daric V."/>
            <person name="Darras S."/>
        </authorList>
    </citation>
    <scope>NUCLEOTIDE SEQUENCE [LARGE SCALE GENOMIC DNA]</scope>
</reference>
<protein>
    <recommendedName>
        <fullName evidence="4">Oxidation resistance protein 1</fullName>
    </recommendedName>
</protein>
<dbReference type="Gene3D" id="3.10.350.10">
    <property type="entry name" value="LysM domain"/>
    <property type="match status" value="1"/>
</dbReference>
<comment type="subcellular location">
    <subcellularLocation>
        <location evidence="1">Mitochondrion</location>
    </subcellularLocation>
</comment>
<dbReference type="CDD" id="cd00118">
    <property type="entry name" value="LysM"/>
    <property type="match status" value="1"/>
</dbReference>
<dbReference type="Proteomes" id="UP001642483">
    <property type="component" value="Unassembled WGS sequence"/>
</dbReference>
<dbReference type="InterPro" id="IPR036779">
    <property type="entry name" value="LysM_dom_sf"/>
</dbReference>
<dbReference type="PANTHER" id="PTHR23354:SF62">
    <property type="entry name" value="MUSTARD, ISOFORM V"/>
    <property type="match status" value="1"/>
</dbReference>
<dbReference type="SUPFAM" id="SSF54106">
    <property type="entry name" value="LysM domain"/>
    <property type="match status" value="1"/>
</dbReference>
<evidence type="ECO:0000256" key="2">
    <source>
        <dbReference type="ARBA" id="ARBA00009540"/>
    </source>
</evidence>